<dbReference type="InterPro" id="IPR001227">
    <property type="entry name" value="Ac_transferase_dom_sf"/>
</dbReference>
<dbReference type="STRING" id="76021.BS329_01695"/>
<sequence>MTARNAFLFPGQGSYLPGVFRDLVDRHPLVDATLATIDDVAAELGREPVSPMLLDANSPTLHDLVDHDPPALHLAIFAASVTAFRLVVEDCGVRPDILLGHSFGELVALTAAGALSLEDGARLVGRRDESLRRSSAPPGGLVALNCGARRAQHLLDALDEWNLAVAADNSPDQVAVSGPDTDLQRLEEVAEVLGITATRLRIPYPFHNRLMAGAAEDFGARVADVPKRAPRLRVHSSLLGRYVEDIADVERVISGHLVLRVRFLDAVRAVHADGARRFVEAGPKGVLADLVAGIVPGVTTAAPFRKRTDTRSLRSDVEELASQQDNGRPSTRPADAPVAPVRVSRRTTARDDVAPTPPRIPASRQRPEPRTPTAVNGDGDREAVLEVVRELYADLLGYPPDALESDADLEGDLGIDSIKQTEAFARASERFDLPVAESKVRLTNYTTLDAIVDLLLELREGRRPVGART</sequence>
<comment type="caution">
    <text evidence="5">The sequence shown here is derived from an EMBL/GenBank/DDBJ whole genome shotgun (WGS) entry which is preliminary data.</text>
</comment>
<protein>
    <recommendedName>
        <fullName evidence="4">Carrier domain-containing protein</fullName>
    </recommendedName>
</protein>
<dbReference type="Gene3D" id="3.40.366.10">
    <property type="entry name" value="Malonyl-Coenzyme A Acyl Carrier Protein, domain 2"/>
    <property type="match status" value="1"/>
</dbReference>
<dbReference type="Pfam" id="PF00550">
    <property type="entry name" value="PP-binding"/>
    <property type="match status" value="1"/>
</dbReference>
<dbReference type="InterPro" id="IPR009081">
    <property type="entry name" value="PP-bd_ACP"/>
</dbReference>
<dbReference type="OrthoDB" id="4286171at2"/>
<dbReference type="SMART" id="SM00827">
    <property type="entry name" value="PKS_AT"/>
    <property type="match status" value="1"/>
</dbReference>
<dbReference type="RefSeq" id="WP_076155031.1">
    <property type="nucleotide sequence ID" value="NZ_JBEZVB010000036.1"/>
</dbReference>
<reference evidence="5 6" key="1">
    <citation type="submission" date="2016-01" db="EMBL/GenBank/DDBJ databases">
        <title>Amycolatopsis coloradensis genome sequencing and assembly.</title>
        <authorList>
            <person name="Mayilraj S."/>
        </authorList>
    </citation>
    <scope>NUCLEOTIDE SEQUENCE [LARGE SCALE GENOMIC DNA]</scope>
    <source>
        <strain evidence="5 6">DSM 44225</strain>
    </source>
</reference>
<dbReference type="InterPro" id="IPR016035">
    <property type="entry name" value="Acyl_Trfase/lysoPLipase"/>
</dbReference>
<dbReference type="PANTHER" id="PTHR43775">
    <property type="entry name" value="FATTY ACID SYNTHASE"/>
    <property type="match status" value="1"/>
</dbReference>
<feature type="compositionally biased region" description="Basic and acidic residues" evidence="3">
    <location>
        <begin position="306"/>
        <end position="317"/>
    </location>
</feature>
<feature type="region of interest" description="Disordered" evidence="3">
    <location>
        <begin position="305"/>
        <end position="380"/>
    </location>
</feature>
<dbReference type="InterPro" id="IPR014043">
    <property type="entry name" value="Acyl_transferase_dom"/>
</dbReference>
<gene>
    <name evidence="5" type="ORF">BS329_01695</name>
</gene>
<dbReference type="Proteomes" id="UP000187486">
    <property type="component" value="Unassembled WGS sequence"/>
</dbReference>
<evidence type="ECO:0000256" key="3">
    <source>
        <dbReference type="SAM" id="MobiDB-lite"/>
    </source>
</evidence>
<dbReference type="GO" id="GO:0004312">
    <property type="term" value="F:fatty acid synthase activity"/>
    <property type="evidence" value="ECO:0007669"/>
    <property type="project" value="TreeGrafter"/>
</dbReference>
<dbReference type="Gene3D" id="1.10.1200.10">
    <property type="entry name" value="ACP-like"/>
    <property type="match status" value="1"/>
</dbReference>
<evidence type="ECO:0000259" key="4">
    <source>
        <dbReference type="PROSITE" id="PS50075"/>
    </source>
</evidence>
<evidence type="ECO:0000313" key="6">
    <source>
        <dbReference type="Proteomes" id="UP000187486"/>
    </source>
</evidence>
<organism evidence="5 6">
    <name type="scientific">Amycolatopsis coloradensis</name>
    <dbReference type="NCBI Taxonomy" id="76021"/>
    <lineage>
        <taxon>Bacteria</taxon>
        <taxon>Bacillati</taxon>
        <taxon>Actinomycetota</taxon>
        <taxon>Actinomycetes</taxon>
        <taxon>Pseudonocardiales</taxon>
        <taxon>Pseudonocardiaceae</taxon>
        <taxon>Amycolatopsis</taxon>
    </lineage>
</organism>
<evidence type="ECO:0000256" key="1">
    <source>
        <dbReference type="ARBA" id="ARBA00022450"/>
    </source>
</evidence>
<dbReference type="InterPro" id="IPR050091">
    <property type="entry name" value="PKS_NRPS_Biosynth_Enz"/>
</dbReference>
<evidence type="ECO:0000313" key="5">
    <source>
        <dbReference type="EMBL" id="OLZ57410.1"/>
    </source>
</evidence>
<dbReference type="InterPro" id="IPR016036">
    <property type="entry name" value="Malonyl_transacylase_ACP-bd"/>
</dbReference>
<dbReference type="SUPFAM" id="SSF52151">
    <property type="entry name" value="FabD/lysophospholipase-like"/>
    <property type="match status" value="1"/>
</dbReference>
<evidence type="ECO:0000256" key="2">
    <source>
        <dbReference type="ARBA" id="ARBA00022553"/>
    </source>
</evidence>
<accession>A0A1R0L3U0</accession>
<dbReference type="InterPro" id="IPR036736">
    <property type="entry name" value="ACP-like_sf"/>
</dbReference>
<dbReference type="SUPFAM" id="SSF55048">
    <property type="entry name" value="Probable ACP-binding domain of malonyl-CoA ACP transacylase"/>
    <property type="match status" value="1"/>
</dbReference>
<dbReference type="Pfam" id="PF00698">
    <property type="entry name" value="Acyl_transf_1"/>
    <property type="match status" value="1"/>
</dbReference>
<proteinExistence type="predicted"/>
<keyword evidence="2" id="KW-0597">Phosphoprotein</keyword>
<dbReference type="Gene3D" id="3.30.70.250">
    <property type="entry name" value="Malonyl-CoA ACP transacylase, ACP-binding"/>
    <property type="match status" value="1"/>
</dbReference>
<dbReference type="SUPFAM" id="SSF47336">
    <property type="entry name" value="ACP-like"/>
    <property type="match status" value="1"/>
</dbReference>
<keyword evidence="6" id="KW-1185">Reference proteome</keyword>
<dbReference type="EMBL" id="MQUQ01000001">
    <property type="protein sequence ID" value="OLZ57410.1"/>
    <property type="molecule type" value="Genomic_DNA"/>
</dbReference>
<dbReference type="AlphaFoldDB" id="A0A1R0L3U0"/>
<dbReference type="PROSITE" id="PS50075">
    <property type="entry name" value="CARRIER"/>
    <property type="match status" value="1"/>
</dbReference>
<keyword evidence="1" id="KW-0596">Phosphopantetheine</keyword>
<dbReference type="GO" id="GO:0006633">
    <property type="term" value="P:fatty acid biosynthetic process"/>
    <property type="evidence" value="ECO:0007669"/>
    <property type="project" value="TreeGrafter"/>
</dbReference>
<name>A0A1R0L3U0_9PSEU</name>
<feature type="domain" description="Carrier" evidence="4">
    <location>
        <begin position="379"/>
        <end position="459"/>
    </location>
</feature>
<dbReference type="PANTHER" id="PTHR43775:SF37">
    <property type="entry name" value="SI:DKEY-61P9.11"/>
    <property type="match status" value="1"/>
</dbReference>